<reference evidence="2 3" key="1">
    <citation type="submission" date="2015-09" db="EMBL/GenBank/DDBJ databases">
        <title>Genome sequence of the marine flavobacterium Croceitalea dokdonensis DOKDO 023 that contains proton- and sodium-pumping rhodopsins.</title>
        <authorList>
            <person name="Kwon S.-K."/>
            <person name="Lee H.K."/>
            <person name="Kwak M.-J."/>
            <person name="Kim J.F."/>
        </authorList>
    </citation>
    <scope>NUCLEOTIDE SEQUENCE [LARGE SCALE GENOMIC DNA]</scope>
    <source>
        <strain evidence="2 3">DOKDO 023</strain>
    </source>
</reference>
<keyword evidence="1" id="KW-0472">Membrane</keyword>
<keyword evidence="3" id="KW-1185">Reference proteome</keyword>
<sequence length="43" mass="5047">MNSDSAISTKLNLINFIFIILYVQLFFAKLFGLFMTRLGRYIL</sequence>
<keyword evidence="1" id="KW-0812">Transmembrane</keyword>
<keyword evidence="1" id="KW-1133">Transmembrane helix</keyword>
<protein>
    <submittedName>
        <fullName evidence="2">Uncharacterized protein</fullName>
    </submittedName>
</protein>
<dbReference type="EMBL" id="LDJX01000005">
    <property type="protein sequence ID" value="KPM31463.1"/>
    <property type="molecule type" value="Genomic_DNA"/>
</dbReference>
<accession>A0A0P7AYK3</accession>
<gene>
    <name evidence="2" type="ORF">I595_2729</name>
</gene>
<dbReference type="Proteomes" id="UP000050280">
    <property type="component" value="Unassembled WGS sequence"/>
</dbReference>
<comment type="caution">
    <text evidence="2">The sequence shown here is derived from an EMBL/GenBank/DDBJ whole genome shotgun (WGS) entry which is preliminary data.</text>
</comment>
<evidence type="ECO:0000313" key="2">
    <source>
        <dbReference type="EMBL" id="KPM31463.1"/>
    </source>
</evidence>
<evidence type="ECO:0000256" key="1">
    <source>
        <dbReference type="SAM" id="Phobius"/>
    </source>
</evidence>
<dbReference type="AlphaFoldDB" id="A0A0P7AYK3"/>
<proteinExistence type="predicted"/>
<feature type="transmembrane region" description="Helical" evidence="1">
    <location>
        <begin position="12"/>
        <end position="34"/>
    </location>
</feature>
<organism evidence="2 3">
    <name type="scientific">Croceitalea dokdonensis DOKDO 023</name>
    <dbReference type="NCBI Taxonomy" id="1300341"/>
    <lineage>
        <taxon>Bacteria</taxon>
        <taxon>Pseudomonadati</taxon>
        <taxon>Bacteroidota</taxon>
        <taxon>Flavobacteriia</taxon>
        <taxon>Flavobacteriales</taxon>
        <taxon>Flavobacteriaceae</taxon>
        <taxon>Croceitalea</taxon>
    </lineage>
</organism>
<evidence type="ECO:0000313" key="3">
    <source>
        <dbReference type="Proteomes" id="UP000050280"/>
    </source>
</evidence>
<name>A0A0P7AYK3_9FLAO</name>